<proteinExistence type="inferred from homology"/>
<dbReference type="Pfam" id="PF13041">
    <property type="entry name" value="PPR_2"/>
    <property type="match status" value="1"/>
</dbReference>
<evidence type="ECO:0000256" key="5">
    <source>
        <dbReference type="SAM" id="MobiDB-lite"/>
    </source>
</evidence>
<gene>
    <name evidence="6" type="primary">ga03364</name>
    <name evidence="6" type="ORF">PR202_ga03364</name>
</gene>
<dbReference type="EMBL" id="BQKI01000001">
    <property type="protein sequence ID" value="GJM87414.1"/>
    <property type="molecule type" value="Genomic_DNA"/>
</dbReference>
<feature type="compositionally biased region" description="Low complexity" evidence="5">
    <location>
        <begin position="53"/>
        <end position="63"/>
    </location>
</feature>
<evidence type="ECO:0000256" key="3">
    <source>
        <dbReference type="ARBA" id="ARBA00022946"/>
    </source>
</evidence>
<feature type="compositionally biased region" description="Polar residues" evidence="5">
    <location>
        <begin position="1"/>
        <end position="18"/>
    </location>
</feature>
<dbReference type="InterPro" id="IPR011990">
    <property type="entry name" value="TPR-like_helical_dom_sf"/>
</dbReference>
<reference evidence="6" key="2">
    <citation type="submission" date="2021-12" db="EMBL/GenBank/DDBJ databases">
        <title>Resequencing data analysis of finger millet.</title>
        <authorList>
            <person name="Hatakeyama M."/>
            <person name="Aluri S."/>
            <person name="Balachadran M.T."/>
            <person name="Sivarajan S.R."/>
            <person name="Poveda L."/>
            <person name="Shimizu-Inatsugi R."/>
            <person name="Schlapbach R."/>
            <person name="Sreeman S.M."/>
            <person name="Shimizu K.K."/>
        </authorList>
    </citation>
    <scope>NUCLEOTIDE SEQUENCE</scope>
</reference>
<feature type="repeat" description="PPR" evidence="4">
    <location>
        <begin position="146"/>
        <end position="180"/>
    </location>
</feature>
<evidence type="ECO:0000256" key="1">
    <source>
        <dbReference type="ARBA" id="ARBA00007626"/>
    </source>
</evidence>
<keyword evidence="3" id="KW-0809">Transit peptide</keyword>
<dbReference type="InterPro" id="IPR050872">
    <property type="entry name" value="PPR_P_subfamily"/>
</dbReference>
<feature type="region of interest" description="Disordered" evidence="5">
    <location>
        <begin position="42"/>
        <end position="83"/>
    </location>
</feature>
<organism evidence="6 7">
    <name type="scientific">Eleusine coracana subsp. coracana</name>
    <dbReference type="NCBI Taxonomy" id="191504"/>
    <lineage>
        <taxon>Eukaryota</taxon>
        <taxon>Viridiplantae</taxon>
        <taxon>Streptophyta</taxon>
        <taxon>Embryophyta</taxon>
        <taxon>Tracheophyta</taxon>
        <taxon>Spermatophyta</taxon>
        <taxon>Magnoliopsida</taxon>
        <taxon>Liliopsida</taxon>
        <taxon>Poales</taxon>
        <taxon>Poaceae</taxon>
        <taxon>PACMAD clade</taxon>
        <taxon>Chloridoideae</taxon>
        <taxon>Cynodonteae</taxon>
        <taxon>Eleusininae</taxon>
        <taxon>Eleusine</taxon>
    </lineage>
</organism>
<sequence>MGTNSRPTNTIKVQSPIKSSSSDRRLLDGRLLVAVGRSLPWRRREPYTPPSSAPSRSPSSAPAASPPPPTSSPPSPPTPPAPLLRRLIPALASAGLVAAAVRFRPVPGDPLTLNSIILSYCSLRLLRPALSLLRASARPPWQAAVDTVSYNIFLTGLSEQGRGELAPAVLAEMSKRGVPFDGFTINTVLVGLCRKGSSGRSGELGRGAGQRQSYRQIRCGGVECSD</sequence>
<evidence type="ECO:0000313" key="7">
    <source>
        <dbReference type="Proteomes" id="UP001054889"/>
    </source>
</evidence>
<dbReference type="Gene3D" id="1.25.40.10">
    <property type="entry name" value="Tetratricopeptide repeat domain"/>
    <property type="match status" value="1"/>
</dbReference>
<dbReference type="InterPro" id="IPR002885">
    <property type="entry name" value="PPR_rpt"/>
</dbReference>
<keyword evidence="7" id="KW-1185">Reference proteome</keyword>
<keyword evidence="2" id="KW-0677">Repeat</keyword>
<evidence type="ECO:0008006" key="8">
    <source>
        <dbReference type="Google" id="ProtNLM"/>
    </source>
</evidence>
<dbReference type="PANTHER" id="PTHR46128:SF211">
    <property type="entry name" value="PENTACOTRIPEPTIDE-REPEAT REGION OF PRORP DOMAIN-CONTAINING PROTEIN"/>
    <property type="match status" value="1"/>
</dbReference>
<evidence type="ECO:0000313" key="6">
    <source>
        <dbReference type="EMBL" id="GJM87414.1"/>
    </source>
</evidence>
<feature type="compositionally biased region" description="Pro residues" evidence="5">
    <location>
        <begin position="64"/>
        <end position="82"/>
    </location>
</feature>
<comment type="caution">
    <text evidence="6">The sequence shown here is derived from an EMBL/GenBank/DDBJ whole genome shotgun (WGS) entry which is preliminary data.</text>
</comment>
<name>A0AAV5BQ62_ELECO</name>
<dbReference type="NCBIfam" id="TIGR00756">
    <property type="entry name" value="PPR"/>
    <property type="match status" value="1"/>
</dbReference>
<comment type="similarity">
    <text evidence="1">Belongs to the PPR family. P subfamily.</text>
</comment>
<evidence type="ECO:0000256" key="4">
    <source>
        <dbReference type="PROSITE-ProRule" id="PRU00708"/>
    </source>
</evidence>
<protein>
    <recommendedName>
        <fullName evidence="8">Pentatricopeptide repeat-containing protein</fullName>
    </recommendedName>
</protein>
<dbReference type="PANTHER" id="PTHR46128">
    <property type="entry name" value="MITOCHONDRIAL GROUP I INTRON SPLICING FACTOR CCM1"/>
    <property type="match status" value="1"/>
</dbReference>
<accession>A0AAV5BQ62</accession>
<dbReference type="PROSITE" id="PS51375">
    <property type="entry name" value="PPR"/>
    <property type="match status" value="1"/>
</dbReference>
<dbReference type="AlphaFoldDB" id="A0AAV5BQ62"/>
<dbReference type="Proteomes" id="UP001054889">
    <property type="component" value="Unassembled WGS sequence"/>
</dbReference>
<evidence type="ECO:0000256" key="2">
    <source>
        <dbReference type="ARBA" id="ARBA00022737"/>
    </source>
</evidence>
<reference evidence="6" key="1">
    <citation type="journal article" date="2018" name="DNA Res.">
        <title>Multiple hybrid de novo genome assembly of finger millet, an orphan allotetraploid crop.</title>
        <authorList>
            <person name="Hatakeyama M."/>
            <person name="Aluri S."/>
            <person name="Balachadran M.T."/>
            <person name="Sivarajan S.R."/>
            <person name="Patrignani A."/>
            <person name="Gruter S."/>
            <person name="Poveda L."/>
            <person name="Shimizu-Inatsugi R."/>
            <person name="Baeten J."/>
            <person name="Francoijs K.J."/>
            <person name="Nataraja K.N."/>
            <person name="Reddy Y.A.N."/>
            <person name="Phadnis S."/>
            <person name="Ravikumar R.L."/>
            <person name="Schlapbach R."/>
            <person name="Sreeman S.M."/>
            <person name="Shimizu K.K."/>
        </authorList>
    </citation>
    <scope>NUCLEOTIDE SEQUENCE</scope>
</reference>
<feature type="region of interest" description="Disordered" evidence="5">
    <location>
        <begin position="1"/>
        <end position="24"/>
    </location>
</feature>